<accession>A0A834LNC0</accession>
<reference evidence="5" key="1">
    <citation type="submission" date="2019-11" db="EMBL/GenBank/DDBJ databases">
        <authorList>
            <person name="Liu Y."/>
            <person name="Hou J."/>
            <person name="Li T.-Q."/>
            <person name="Guan C.-H."/>
            <person name="Wu X."/>
            <person name="Wu H.-Z."/>
            <person name="Ling F."/>
            <person name="Zhang R."/>
            <person name="Shi X.-G."/>
            <person name="Ren J.-P."/>
            <person name="Chen E.-F."/>
            <person name="Sun J.-M."/>
        </authorList>
    </citation>
    <scope>NUCLEOTIDE SEQUENCE</scope>
    <source>
        <strain evidence="5">Adult_tree_wgs_1</strain>
        <tissue evidence="5">Leaves</tissue>
    </source>
</reference>
<comment type="caution">
    <text evidence="2">Lacks conserved residue(s) required for the propagation of feature annotation.</text>
</comment>
<keyword evidence="6" id="KW-1185">Reference proteome</keyword>
<dbReference type="AlphaFoldDB" id="A0A834LNC0"/>
<dbReference type="OrthoDB" id="1927437at2759"/>
<dbReference type="PROSITE" id="PS51667">
    <property type="entry name" value="WRC"/>
    <property type="match status" value="1"/>
</dbReference>
<keyword evidence="1" id="KW-0539">Nucleus</keyword>
<feature type="region of interest" description="Disordered" evidence="3">
    <location>
        <begin position="50"/>
        <end position="73"/>
    </location>
</feature>
<evidence type="ECO:0000256" key="3">
    <source>
        <dbReference type="SAM" id="MobiDB-lite"/>
    </source>
</evidence>
<name>A0A834LNC0_RHOSS</name>
<feature type="region of interest" description="Disordered" evidence="3">
    <location>
        <begin position="172"/>
        <end position="229"/>
    </location>
</feature>
<dbReference type="Proteomes" id="UP000626092">
    <property type="component" value="Unassembled WGS sequence"/>
</dbReference>
<dbReference type="InterPro" id="IPR014977">
    <property type="entry name" value="WRC_dom"/>
</dbReference>
<dbReference type="EMBL" id="WJXA01000006">
    <property type="protein sequence ID" value="KAF7142037.1"/>
    <property type="molecule type" value="Genomic_DNA"/>
</dbReference>
<comment type="caution">
    <text evidence="5">The sequence shown here is derived from an EMBL/GenBank/DDBJ whole genome shotgun (WGS) entry which is preliminary data.</text>
</comment>
<evidence type="ECO:0000259" key="4">
    <source>
        <dbReference type="PROSITE" id="PS51667"/>
    </source>
</evidence>
<protein>
    <recommendedName>
        <fullName evidence="4">WRC domain-containing protein</fullName>
    </recommendedName>
</protein>
<evidence type="ECO:0000313" key="6">
    <source>
        <dbReference type="Proteomes" id="UP000626092"/>
    </source>
</evidence>
<feature type="domain" description="WRC" evidence="4">
    <location>
        <begin position="110"/>
        <end position="154"/>
    </location>
</feature>
<organism evidence="5 6">
    <name type="scientific">Rhododendron simsii</name>
    <name type="common">Sims's rhododendron</name>
    <dbReference type="NCBI Taxonomy" id="118357"/>
    <lineage>
        <taxon>Eukaryota</taxon>
        <taxon>Viridiplantae</taxon>
        <taxon>Streptophyta</taxon>
        <taxon>Embryophyta</taxon>
        <taxon>Tracheophyta</taxon>
        <taxon>Spermatophyta</taxon>
        <taxon>Magnoliopsida</taxon>
        <taxon>eudicotyledons</taxon>
        <taxon>Gunneridae</taxon>
        <taxon>Pentapetalae</taxon>
        <taxon>asterids</taxon>
        <taxon>Ericales</taxon>
        <taxon>Ericaceae</taxon>
        <taxon>Ericoideae</taxon>
        <taxon>Rhodoreae</taxon>
        <taxon>Rhododendron</taxon>
    </lineage>
</organism>
<dbReference type="Pfam" id="PF08879">
    <property type="entry name" value="WRC"/>
    <property type="match status" value="1"/>
</dbReference>
<sequence length="252" mass="27795">MRIRKHAKLVGLSLTSTTAPADLTPQSSSRFHSPHVCQLNQSPWDLLSFPPDSPSSPFQVDGEESNYTANGSSANSIGAVESKASMKISLNVEDKNVSNYNHGIELGFRNGGTILCCKTNGKSWKCKKEASKGHSLCEHHLAHQLRDYNSLPAHPSAAAKKLEKPAAIAPIRRRGRPRKKRGVSSHVPKPDRVEKEEIVSGIVPHSSLAPSSEIESDEFDYVEDEEEENNLNVKKMRRGRKPIKARSLKSLM</sequence>
<evidence type="ECO:0000313" key="5">
    <source>
        <dbReference type="EMBL" id="KAF7142037.1"/>
    </source>
</evidence>
<feature type="compositionally biased region" description="Basic residues" evidence="3">
    <location>
        <begin position="172"/>
        <end position="183"/>
    </location>
</feature>
<feature type="compositionally biased region" description="Acidic residues" evidence="3">
    <location>
        <begin position="214"/>
        <end position="229"/>
    </location>
</feature>
<dbReference type="PANTHER" id="PTHR34680:SF3">
    <property type="entry name" value="EXPRESSED PROTEIN"/>
    <property type="match status" value="1"/>
</dbReference>
<feature type="compositionally biased region" description="Basic and acidic residues" evidence="3">
    <location>
        <begin position="188"/>
        <end position="198"/>
    </location>
</feature>
<gene>
    <name evidence="5" type="ORF">RHSIM_Rhsim06G0236200</name>
</gene>
<evidence type="ECO:0000256" key="1">
    <source>
        <dbReference type="ARBA" id="ARBA00023242"/>
    </source>
</evidence>
<evidence type="ECO:0000256" key="2">
    <source>
        <dbReference type="PROSITE-ProRule" id="PRU01002"/>
    </source>
</evidence>
<dbReference type="PANTHER" id="PTHR34680">
    <property type="entry name" value="EXPRESSED PROTEIN"/>
    <property type="match status" value="1"/>
</dbReference>
<proteinExistence type="predicted"/>